<dbReference type="Pfam" id="PF09729">
    <property type="entry name" value="Gti1_Pac2"/>
    <property type="match status" value="1"/>
</dbReference>
<dbReference type="EMBL" id="JAFJYH010000045">
    <property type="protein sequence ID" value="KAG4422691.1"/>
    <property type="molecule type" value="Genomic_DNA"/>
</dbReference>
<feature type="compositionally biased region" description="Polar residues" evidence="1">
    <location>
        <begin position="321"/>
        <end position="336"/>
    </location>
</feature>
<sequence length="441" mass="48927">MATYRGHVRTRQDAILLFEACQLDVLPKILRRLSRKERKNVISPGAVFVWDEVEAGIQRWTDGRLWGSITLSEEFIVRREMERKARKLSIVQESTAMDVDGEASRRGSDGDVQMEEGTTDDYHYKKNGLIRRSMTITSNGRQLHLVTYDDPTCGFTPELPSPTSDSLLKHLIEEKIASRSAPPTSIYSDPRFRPVSLQGGPVTCPEPVFGTHFDGIIPSAQQIQALSAQNVHWGVPPAQIHQWNDTVMNLYRLLASISQSPTNIPQVAQHDSSHRQTSAVCAASASMVPGPNAPAAPHAQYFQMVQSPPSPPRSPKINHTAFPTSSVDVQQTRTNTPPSSSYHSSPPNNAIEISSLVSTPAAIDARSVSCPPCSSLPMPEDTTDVHHAGLEAHEASFRVVGKLSDTRWEDGRRKEICHQTLKVHRDDERVVRSLDKRFLID</sequence>
<evidence type="ECO:0000313" key="2">
    <source>
        <dbReference type="EMBL" id="KAG4422691.1"/>
    </source>
</evidence>
<dbReference type="Proteomes" id="UP000664132">
    <property type="component" value="Unassembled WGS sequence"/>
</dbReference>
<dbReference type="AlphaFoldDB" id="A0A8H8BSL5"/>
<keyword evidence="3" id="KW-1185">Reference proteome</keyword>
<comment type="caution">
    <text evidence="2">The sequence shown here is derived from an EMBL/GenBank/DDBJ whole genome shotgun (WGS) entry which is preliminary data.</text>
</comment>
<feature type="region of interest" description="Disordered" evidence="1">
    <location>
        <begin position="304"/>
        <end position="350"/>
    </location>
</feature>
<dbReference type="PANTHER" id="PTHR28027">
    <property type="entry name" value="TRANSCRIPTIONAL REGULATOR MIT1"/>
    <property type="match status" value="1"/>
</dbReference>
<dbReference type="PANTHER" id="PTHR28027:SF1">
    <property type="entry name" value="CAMP INDEPENDENT REGULATORY PROTEIN (AFU_ORTHOLOGUE AFUA_3G09640)"/>
    <property type="match status" value="1"/>
</dbReference>
<accession>A0A8H8BSL5</accession>
<dbReference type="GO" id="GO:0003677">
    <property type="term" value="F:DNA binding"/>
    <property type="evidence" value="ECO:0007669"/>
    <property type="project" value="TreeGrafter"/>
</dbReference>
<evidence type="ECO:0000313" key="3">
    <source>
        <dbReference type="Proteomes" id="UP000664132"/>
    </source>
</evidence>
<dbReference type="OrthoDB" id="5572844at2759"/>
<dbReference type="InterPro" id="IPR018608">
    <property type="entry name" value="Gti1/Pac2"/>
</dbReference>
<reference evidence="2" key="1">
    <citation type="submission" date="2021-02" db="EMBL/GenBank/DDBJ databases">
        <title>Genome sequence Cadophora malorum strain M34.</title>
        <authorList>
            <person name="Stefanovic E."/>
            <person name="Vu D."/>
            <person name="Scully C."/>
            <person name="Dijksterhuis J."/>
            <person name="Roader J."/>
            <person name="Houbraken J."/>
        </authorList>
    </citation>
    <scope>NUCLEOTIDE SEQUENCE</scope>
    <source>
        <strain evidence="2">M34</strain>
    </source>
</reference>
<feature type="compositionally biased region" description="Low complexity" evidence="1">
    <location>
        <begin position="337"/>
        <end position="347"/>
    </location>
</feature>
<name>A0A8H8BSL5_9HELO</name>
<evidence type="ECO:0000256" key="1">
    <source>
        <dbReference type="SAM" id="MobiDB-lite"/>
    </source>
</evidence>
<evidence type="ECO:0008006" key="4">
    <source>
        <dbReference type="Google" id="ProtNLM"/>
    </source>
</evidence>
<organism evidence="2 3">
    <name type="scientific">Cadophora malorum</name>
    <dbReference type="NCBI Taxonomy" id="108018"/>
    <lineage>
        <taxon>Eukaryota</taxon>
        <taxon>Fungi</taxon>
        <taxon>Dikarya</taxon>
        <taxon>Ascomycota</taxon>
        <taxon>Pezizomycotina</taxon>
        <taxon>Leotiomycetes</taxon>
        <taxon>Helotiales</taxon>
        <taxon>Ploettnerulaceae</taxon>
        <taxon>Cadophora</taxon>
    </lineage>
</organism>
<proteinExistence type="predicted"/>
<protein>
    <recommendedName>
        <fullName evidence="4">Gti1/Pac2 family-domain-containing protein</fullName>
    </recommendedName>
</protein>
<feature type="region of interest" description="Disordered" evidence="1">
    <location>
        <begin position="98"/>
        <end position="120"/>
    </location>
</feature>
<gene>
    <name evidence="2" type="ORF">IFR04_004169</name>
</gene>